<gene>
    <name evidence="2" type="ORF">WDS16_20995</name>
</gene>
<dbReference type="Proteomes" id="UP001432000">
    <property type="component" value="Chromosome"/>
</dbReference>
<dbReference type="RefSeq" id="WP_338887390.1">
    <property type="nucleotide sequence ID" value="NZ_CP147846.1"/>
</dbReference>
<evidence type="ECO:0000256" key="1">
    <source>
        <dbReference type="SAM" id="MobiDB-lite"/>
    </source>
</evidence>
<sequence length="186" mass="20768">MEMAQVNDLAGIMLDSYDETAMYARSFVTEHDWPMTVLAKAQLFRSIVQSRVVKEDRFDLSNAYVSMGRVLVTDTTLNTDLLIRSEKALRIEQEQLDPTLDLDVRRVLSGVKLLVYRFSKTGLTLSWCESYAKKGSRRLLPDGALEAIGYWPSAAASTPTEGEFDQGSETNWDEVGDVGDEAGSDE</sequence>
<dbReference type="EMBL" id="CP147846">
    <property type="protein sequence ID" value="WXG67679.1"/>
    <property type="molecule type" value="Genomic_DNA"/>
</dbReference>
<protein>
    <submittedName>
        <fullName evidence="2">Uncharacterized protein</fullName>
    </submittedName>
</protein>
<accession>A0ABZ2PFC9</accession>
<evidence type="ECO:0000313" key="3">
    <source>
        <dbReference type="Proteomes" id="UP001432000"/>
    </source>
</evidence>
<proteinExistence type="predicted"/>
<feature type="compositionally biased region" description="Acidic residues" evidence="1">
    <location>
        <begin position="162"/>
        <end position="186"/>
    </location>
</feature>
<reference evidence="2 3" key="1">
    <citation type="submission" date="2024-03" db="EMBL/GenBank/DDBJ databases">
        <title>Natural products discovery in diverse microorganisms through a two-stage MS feature dereplication strategy.</title>
        <authorList>
            <person name="Zhang R."/>
        </authorList>
    </citation>
    <scope>NUCLEOTIDE SEQUENCE [LARGE SCALE GENOMIC DNA]</scope>
    <source>
        <strain evidence="2 3">18930</strain>
    </source>
</reference>
<name>A0ABZ2PFC9_9NOCA</name>
<evidence type="ECO:0000313" key="2">
    <source>
        <dbReference type="EMBL" id="WXG67679.1"/>
    </source>
</evidence>
<feature type="region of interest" description="Disordered" evidence="1">
    <location>
        <begin position="156"/>
        <end position="186"/>
    </location>
</feature>
<organism evidence="2 3">
    <name type="scientific">Rhodococcus sovatensis</name>
    <dbReference type="NCBI Taxonomy" id="1805840"/>
    <lineage>
        <taxon>Bacteria</taxon>
        <taxon>Bacillati</taxon>
        <taxon>Actinomycetota</taxon>
        <taxon>Actinomycetes</taxon>
        <taxon>Mycobacteriales</taxon>
        <taxon>Nocardiaceae</taxon>
        <taxon>Rhodococcus</taxon>
    </lineage>
</organism>
<keyword evidence="3" id="KW-1185">Reference proteome</keyword>